<dbReference type="EMBL" id="CP000660">
    <property type="protein sequence ID" value="ABP49853.1"/>
    <property type="molecule type" value="Genomic_DNA"/>
</dbReference>
<dbReference type="HOGENOM" id="CLU_118419_1_0_2"/>
<accession>A4WHI6</accession>
<gene>
    <name evidence="1" type="ordered locus">Pars_0238</name>
</gene>
<name>A4WHI6_PYRAR</name>
<sequence length="178" mass="19723">MDFPMLVRPWLDLARYREARLKEALIEARLALEFLGDGLVRNAAGKAFQAWKAYLGALLADKREYLKELYPGSRKIMVGEEEVDVEEADVVIALVPTSHMARLAAVVGGDAVEHTAVALHLHRYQYNAPDPEGFFLDIPDDRTAAIFICRLAGRIAPHDELYKRVCGVLAPPTAGPNV</sequence>
<dbReference type="Pfam" id="PF05942">
    <property type="entry name" value="PaREP1"/>
    <property type="match status" value="1"/>
</dbReference>
<dbReference type="Proteomes" id="UP000001567">
    <property type="component" value="Chromosome"/>
</dbReference>
<proteinExistence type="predicted"/>
<organism evidence="1 2">
    <name type="scientific">Pyrobaculum arsenaticum (strain DSM 13514 / JCM 11321 / PZ6)</name>
    <dbReference type="NCBI Taxonomy" id="340102"/>
    <lineage>
        <taxon>Archaea</taxon>
        <taxon>Thermoproteota</taxon>
        <taxon>Thermoprotei</taxon>
        <taxon>Thermoproteales</taxon>
        <taxon>Thermoproteaceae</taxon>
        <taxon>Pyrobaculum</taxon>
    </lineage>
</organism>
<reference evidence="1 2" key="1">
    <citation type="submission" date="2007-04" db="EMBL/GenBank/DDBJ databases">
        <title>Complete sequence of Pyrobaculum arsenaticum DSM 13514.</title>
        <authorList>
            <consortium name="US DOE Joint Genome Institute"/>
            <person name="Copeland A."/>
            <person name="Lucas S."/>
            <person name="Lapidus A."/>
            <person name="Barry K."/>
            <person name="Glavina del Rio T."/>
            <person name="Dalin E."/>
            <person name="Tice H."/>
            <person name="Pitluck S."/>
            <person name="Chain P."/>
            <person name="Malfatti S."/>
            <person name="Shin M."/>
            <person name="Vergez L."/>
            <person name="Schmutz J."/>
            <person name="Larimer F."/>
            <person name="Land M."/>
            <person name="Hauser L."/>
            <person name="Kyrpides N."/>
            <person name="Mikhailova N."/>
            <person name="Cozen A.E."/>
            <person name="Fitz-Gibbon S.T."/>
            <person name="House C.H."/>
            <person name="Saltikov C."/>
            <person name="Lowe T.M."/>
            <person name="Richardson P."/>
        </authorList>
    </citation>
    <scope>NUCLEOTIDE SEQUENCE [LARGE SCALE GENOMIC DNA]</scope>
    <source>
        <strain evidence="2">ATCC 700994 / DSM 13514 / JCM 11321 / PZ6</strain>
    </source>
</reference>
<protein>
    <submittedName>
        <fullName evidence="1">PaREP1 domain containing protein</fullName>
    </submittedName>
</protein>
<dbReference type="PhylomeDB" id="A4WHI6"/>
<dbReference type="AlphaFoldDB" id="A4WHI6"/>
<dbReference type="OrthoDB" id="28552at2157"/>
<evidence type="ECO:0000313" key="2">
    <source>
        <dbReference type="Proteomes" id="UP000001567"/>
    </source>
</evidence>
<dbReference type="STRING" id="340102.Pars_0238"/>
<dbReference type="RefSeq" id="WP_011899761.1">
    <property type="nucleotide sequence ID" value="NC_009376.1"/>
</dbReference>
<dbReference type="InterPro" id="IPR010268">
    <property type="entry name" value="PaREP1"/>
</dbReference>
<dbReference type="GeneID" id="5054685"/>
<dbReference type="KEGG" id="pas:Pars_0238"/>
<evidence type="ECO:0000313" key="1">
    <source>
        <dbReference type="EMBL" id="ABP49853.1"/>
    </source>
</evidence>